<comment type="caution">
    <text evidence="1">The sequence shown here is derived from an EMBL/GenBank/DDBJ whole genome shotgun (WGS) entry which is preliminary data.</text>
</comment>
<evidence type="ECO:0000313" key="2">
    <source>
        <dbReference type="Proteomes" id="UP000826656"/>
    </source>
</evidence>
<protein>
    <submittedName>
        <fullName evidence="1">Uncharacterized protein</fullName>
    </submittedName>
</protein>
<dbReference type="Proteomes" id="UP000826656">
    <property type="component" value="Unassembled WGS sequence"/>
</dbReference>
<keyword evidence="2" id="KW-1185">Reference proteome</keyword>
<accession>A0ABQ7WSP1</accession>
<dbReference type="Pfam" id="PF03343">
    <property type="entry name" value="SART-1"/>
    <property type="match status" value="1"/>
</dbReference>
<evidence type="ECO:0000313" key="1">
    <source>
        <dbReference type="EMBL" id="KAH0783017.1"/>
    </source>
</evidence>
<gene>
    <name evidence="1" type="ORF">KY290_002615</name>
</gene>
<reference evidence="1 2" key="1">
    <citation type="journal article" date="2021" name="bioRxiv">
        <title>Chromosome-scale and haplotype-resolved genome assembly of a tetraploid potato cultivar.</title>
        <authorList>
            <person name="Sun H."/>
            <person name="Jiao W.-B."/>
            <person name="Krause K."/>
            <person name="Campoy J.A."/>
            <person name="Goel M."/>
            <person name="Folz-Donahue K."/>
            <person name="Kukat C."/>
            <person name="Huettel B."/>
            <person name="Schneeberger K."/>
        </authorList>
    </citation>
    <scope>NUCLEOTIDE SEQUENCE [LARGE SCALE GENOMIC DNA]</scope>
    <source>
        <strain evidence="1">SolTubOtavaFocal</strain>
        <tissue evidence="1">Leaves</tissue>
    </source>
</reference>
<dbReference type="PANTHER" id="PTHR14152">
    <property type="entry name" value="SQUAMOUS CELL CARCINOMA ANTIGEN RECOGNISED BY CYTOTOXIC T LYMPHOCYTES"/>
    <property type="match status" value="1"/>
</dbReference>
<dbReference type="EMBL" id="JAIVGD010000001">
    <property type="protein sequence ID" value="KAH0783017.1"/>
    <property type="molecule type" value="Genomic_DNA"/>
</dbReference>
<proteinExistence type="predicted"/>
<dbReference type="PANTHER" id="PTHR14152:SF6">
    <property type="entry name" value="IGE AUTOANTIGEN"/>
    <property type="match status" value="1"/>
</dbReference>
<dbReference type="InterPro" id="IPR005011">
    <property type="entry name" value="SNU66/SART1"/>
</dbReference>
<sequence length="288" mass="32850">MDRIDAVLFDDDDKEEFRKSYERVRKLSSEKQKGVAKTFPEVIASLISDSTLDNDNPISVSDESQVVFTEMGDFVWGLQFDKLEQQQKPSVDVQPKQKEELSVKEEKFEIKPDKTIREVPIGKGLSEALRFLRERGSLKEGDIELAGRNTDKKKSKLVSVCCGDEKVGKEIHINRTDEFGRNLTPKESFRLFSHQFHGKGPGKKKQEKRIRQHQKELKMKNPLLSVERMTKSQAQLKTPHLVLSGHIQPGLATADKGMLGDKKVGHFSGIKRKSDSGQYSRCHKFRNV</sequence>
<name>A0ABQ7WSP1_SOLTU</name>
<organism evidence="1 2">
    <name type="scientific">Solanum tuberosum</name>
    <name type="common">Potato</name>
    <dbReference type="NCBI Taxonomy" id="4113"/>
    <lineage>
        <taxon>Eukaryota</taxon>
        <taxon>Viridiplantae</taxon>
        <taxon>Streptophyta</taxon>
        <taxon>Embryophyta</taxon>
        <taxon>Tracheophyta</taxon>
        <taxon>Spermatophyta</taxon>
        <taxon>Magnoliopsida</taxon>
        <taxon>eudicotyledons</taxon>
        <taxon>Gunneridae</taxon>
        <taxon>Pentapetalae</taxon>
        <taxon>asterids</taxon>
        <taxon>lamiids</taxon>
        <taxon>Solanales</taxon>
        <taxon>Solanaceae</taxon>
        <taxon>Solanoideae</taxon>
        <taxon>Solaneae</taxon>
        <taxon>Solanum</taxon>
    </lineage>
</organism>